<dbReference type="AlphaFoldDB" id="A0AAW7XPZ6"/>
<dbReference type="Proteomes" id="UP001169862">
    <property type="component" value="Unassembled WGS sequence"/>
</dbReference>
<dbReference type="RefSeq" id="WP_303551988.1">
    <property type="nucleotide sequence ID" value="NZ_JAUOPG010000012.1"/>
</dbReference>
<reference evidence="2" key="1">
    <citation type="submission" date="2023-07" db="EMBL/GenBank/DDBJ databases">
        <title>Genome content predicts the carbon catabolic preferences of heterotrophic bacteria.</title>
        <authorList>
            <person name="Gralka M."/>
        </authorList>
    </citation>
    <scope>NUCLEOTIDE SEQUENCE</scope>
    <source>
        <strain evidence="2">I2M16</strain>
    </source>
</reference>
<gene>
    <name evidence="2" type="ORF">Q4490_16010</name>
</gene>
<comment type="caution">
    <text evidence="2">The sequence shown here is derived from an EMBL/GenBank/DDBJ whole genome shotgun (WGS) entry which is preliminary data.</text>
</comment>
<evidence type="ECO:0000313" key="3">
    <source>
        <dbReference type="Proteomes" id="UP001169862"/>
    </source>
</evidence>
<organism evidence="2 3">
    <name type="scientific">Neptunomonas phycophila</name>
    <dbReference type="NCBI Taxonomy" id="1572645"/>
    <lineage>
        <taxon>Bacteria</taxon>
        <taxon>Pseudomonadati</taxon>
        <taxon>Pseudomonadota</taxon>
        <taxon>Gammaproteobacteria</taxon>
        <taxon>Oceanospirillales</taxon>
        <taxon>Oceanospirillaceae</taxon>
        <taxon>Neptunomonas</taxon>
    </lineage>
</organism>
<name>A0AAW7XPZ6_9GAMM</name>
<dbReference type="CDD" id="cd07040">
    <property type="entry name" value="HP"/>
    <property type="match status" value="1"/>
</dbReference>
<evidence type="ECO:0000256" key="1">
    <source>
        <dbReference type="SAM" id="SignalP"/>
    </source>
</evidence>
<dbReference type="InterPro" id="IPR013078">
    <property type="entry name" value="His_Pase_superF_clade-1"/>
</dbReference>
<feature type="chain" id="PRO_5043868850" evidence="1">
    <location>
        <begin position="24"/>
        <end position="192"/>
    </location>
</feature>
<feature type="signal peptide" evidence="1">
    <location>
        <begin position="1"/>
        <end position="23"/>
    </location>
</feature>
<dbReference type="InterPro" id="IPR029033">
    <property type="entry name" value="His_PPase_superfam"/>
</dbReference>
<sequence length="192" mass="21236">MRKRITQLCILLCTAWISAVGYASELTEAQLWQALSSTHHVAIMRHAIAPGIGDPSNFTLGERDTQRNLSSAGVYQAKRIGDRFREQGITEADVYSSEWFRCLDTANLLAFGGVTPQPLLNSFFQDTSQKGEQTQELRQWIIQQNTDTPRVLVTHQVNITALTGVYPSSGEIVVLRVGEGSDLTVLGTIKTQ</sequence>
<dbReference type="SUPFAM" id="SSF53254">
    <property type="entry name" value="Phosphoglycerate mutase-like"/>
    <property type="match status" value="1"/>
</dbReference>
<evidence type="ECO:0000313" key="2">
    <source>
        <dbReference type="EMBL" id="MDO6455077.1"/>
    </source>
</evidence>
<protein>
    <submittedName>
        <fullName evidence="2">Histidine phosphatase family protein</fullName>
    </submittedName>
</protein>
<proteinExistence type="predicted"/>
<dbReference type="EMBL" id="JAUOPG010000012">
    <property type="protein sequence ID" value="MDO6455077.1"/>
    <property type="molecule type" value="Genomic_DNA"/>
</dbReference>
<accession>A0AAW7XPZ6</accession>
<dbReference type="Gene3D" id="3.40.50.1240">
    <property type="entry name" value="Phosphoglycerate mutase-like"/>
    <property type="match status" value="1"/>
</dbReference>
<dbReference type="Pfam" id="PF00300">
    <property type="entry name" value="His_Phos_1"/>
    <property type="match status" value="1"/>
</dbReference>
<keyword evidence="1" id="KW-0732">Signal</keyword>